<sequence length="692" mass="77258">MKRTYASGAEKLKKSFIQSTKSDSFFGPASVTPPETAAAEPPSQDASQNTDYPSSTQTAGSNDDQTLLVEQEHDDEDPTAETGEGDVREKAPFTETDPGCWPEHISHSQRFQNVGTTHSHTPGSSKSNTHRANMDSWRQLEKRVKTQWNDVMKRLIAVVCHLAEPNLAFRGHNSNLHETNNGNFLGVVELLAEFDPVMSEHVRRAETKEIADHYLGKTTQNELITLIGDKTVEAIIQGVKQSHYYSVIMDCTPDAAHIEQLSVTLCFVKCQIGAGATVGEHFVGFLPVLDTSGAGLTDVFLKHLEKLGLDVEKCRGQAYDNGSNMQGKNSGVQKRVLDINKKALFMPCASHSLNLVIVDAAKATVESVSFFGVLQRLYTIFSSSTQRWEIFKTNVPQMTLKAISNTETASAARGLEQEITSWKLLLTVIIWFNILHEVHRVSKLLQSPQVGIDVLQYEVGHVLKFLKEYRENGLSSAQTDARDIAEEMEMPMVFPTTRGRKPKRQFPYEPQNLDPSNSDTRGKVQERSTSEHFKLMETFHGLFGFISRREEMKRAVETYTLKESCANVEKPLGDVDAEDLVCEISAAVTAAPAKETAGLQILSYIYRNNLVELYPNLSIALRLMTTVPVTVASGERSFSRLKLIKTHLRSTMLQERLSALAQISIEHEVTKSLDKDELIRAFSALKHRRVDF</sequence>
<dbReference type="InterPro" id="IPR025398">
    <property type="entry name" value="DUF4371"/>
</dbReference>
<feature type="region of interest" description="Disordered" evidence="1">
    <location>
        <begin position="1"/>
        <end position="135"/>
    </location>
</feature>
<dbReference type="PANTHER" id="PTHR45749:SF35">
    <property type="entry name" value="AC-LIKE TRANSPOSASE-RELATED"/>
    <property type="match status" value="1"/>
</dbReference>
<evidence type="ECO:0000256" key="1">
    <source>
        <dbReference type="SAM" id="MobiDB-lite"/>
    </source>
</evidence>
<feature type="compositionally biased region" description="Polar residues" evidence="1">
    <location>
        <begin position="44"/>
        <end position="65"/>
    </location>
</feature>
<evidence type="ECO:0000259" key="3">
    <source>
        <dbReference type="Pfam" id="PF14291"/>
    </source>
</evidence>
<dbReference type="Ensembl" id="ENSSLUT00000021609.1">
    <property type="protein sequence ID" value="ENSSLUP00000020945.1"/>
    <property type="gene ID" value="ENSSLUG00000009650.1"/>
</dbReference>
<evidence type="ECO:0000313" key="4">
    <source>
        <dbReference type="Ensembl" id="ENSSLUP00000020945.1"/>
    </source>
</evidence>
<feature type="domain" description="HAT C-terminal dimerisation" evidence="2">
    <location>
        <begin position="611"/>
        <end position="668"/>
    </location>
</feature>
<evidence type="ECO:0000259" key="2">
    <source>
        <dbReference type="Pfam" id="PF05699"/>
    </source>
</evidence>
<dbReference type="GO" id="GO:0046983">
    <property type="term" value="F:protein dimerization activity"/>
    <property type="evidence" value="ECO:0007669"/>
    <property type="project" value="InterPro"/>
</dbReference>
<proteinExistence type="predicted"/>
<dbReference type="Pfam" id="PF05699">
    <property type="entry name" value="Dimer_Tnp_hAT"/>
    <property type="match status" value="1"/>
</dbReference>
<dbReference type="AlphaFoldDB" id="A0A8C9Y5M1"/>
<feature type="compositionally biased region" description="Polar residues" evidence="1">
    <location>
        <begin position="108"/>
        <end position="131"/>
    </location>
</feature>
<dbReference type="InterPro" id="IPR012337">
    <property type="entry name" value="RNaseH-like_sf"/>
</dbReference>
<organism evidence="4 5">
    <name type="scientific">Sander lucioperca</name>
    <name type="common">Pike-perch</name>
    <name type="synonym">Perca lucioperca</name>
    <dbReference type="NCBI Taxonomy" id="283035"/>
    <lineage>
        <taxon>Eukaryota</taxon>
        <taxon>Metazoa</taxon>
        <taxon>Chordata</taxon>
        <taxon>Craniata</taxon>
        <taxon>Vertebrata</taxon>
        <taxon>Euteleostomi</taxon>
        <taxon>Actinopterygii</taxon>
        <taxon>Neopterygii</taxon>
        <taxon>Teleostei</taxon>
        <taxon>Neoteleostei</taxon>
        <taxon>Acanthomorphata</taxon>
        <taxon>Eupercaria</taxon>
        <taxon>Perciformes</taxon>
        <taxon>Percoidei</taxon>
        <taxon>Percidae</taxon>
        <taxon>Luciopercinae</taxon>
        <taxon>Sander</taxon>
    </lineage>
</organism>
<dbReference type="InterPro" id="IPR008906">
    <property type="entry name" value="HATC_C_dom"/>
</dbReference>
<dbReference type="GeneTree" id="ENSGT00940000154356"/>
<feature type="region of interest" description="Disordered" evidence="1">
    <location>
        <begin position="496"/>
        <end position="527"/>
    </location>
</feature>
<feature type="compositionally biased region" description="Low complexity" evidence="1">
    <location>
        <begin position="28"/>
        <end position="43"/>
    </location>
</feature>
<accession>A0A8C9Y5M1</accession>
<keyword evidence="5" id="KW-1185">Reference proteome</keyword>
<dbReference type="PANTHER" id="PTHR45749">
    <property type="match status" value="1"/>
</dbReference>
<evidence type="ECO:0000313" key="5">
    <source>
        <dbReference type="Proteomes" id="UP000694568"/>
    </source>
</evidence>
<name>A0A8C9Y5M1_SANLU</name>
<dbReference type="Proteomes" id="UP000694568">
    <property type="component" value="Unplaced"/>
</dbReference>
<feature type="domain" description="DUF4371" evidence="3">
    <location>
        <begin position="144"/>
        <end position="330"/>
    </location>
</feature>
<reference evidence="4" key="1">
    <citation type="submission" date="2025-08" db="UniProtKB">
        <authorList>
            <consortium name="Ensembl"/>
        </authorList>
    </citation>
    <scope>IDENTIFICATION</scope>
</reference>
<protein>
    <recommendedName>
        <fullName evidence="6">HAT C-terminal dimerisation domain-containing protein</fullName>
    </recommendedName>
</protein>
<dbReference type="SUPFAM" id="SSF53098">
    <property type="entry name" value="Ribonuclease H-like"/>
    <property type="match status" value="1"/>
</dbReference>
<reference evidence="4" key="2">
    <citation type="submission" date="2025-09" db="UniProtKB">
        <authorList>
            <consortium name="Ensembl"/>
        </authorList>
    </citation>
    <scope>IDENTIFICATION</scope>
</reference>
<dbReference type="Pfam" id="PF14291">
    <property type="entry name" value="DUF4371"/>
    <property type="match status" value="1"/>
</dbReference>
<evidence type="ECO:0008006" key="6">
    <source>
        <dbReference type="Google" id="ProtNLM"/>
    </source>
</evidence>